<comment type="caution">
    <text evidence="3">The sequence shown here is derived from an EMBL/GenBank/DDBJ whole genome shotgun (WGS) entry which is preliminary data.</text>
</comment>
<dbReference type="EMBL" id="RQFL01000015">
    <property type="protein sequence ID" value="TGK92466.1"/>
    <property type="molecule type" value="Genomic_DNA"/>
</dbReference>
<proteinExistence type="predicted"/>
<evidence type="ECO:0000313" key="5">
    <source>
        <dbReference type="Proteomes" id="UP000297394"/>
    </source>
</evidence>
<dbReference type="EMBL" id="RQFM01000027">
    <property type="protein sequence ID" value="TGK79284.1"/>
    <property type="molecule type" value="Genomic_DNA"/>
</dbReference>
<evidence type="ECO:0000313" key="4">
    <source>
        <dbReference type="EMBL" id="TGK92466.1"/>
    </source>
</evidence>
<gene>
    <name evidence="3" type="ORF">EHQ23_16880</name>
    <name evidence="4" type="ORF">EHQ26_08670</name>
</gene>
<feature type="coiled-coil region" evidence="1">
    <location>
        <begin position="139"/>
        <end position="166"/>
    </location>
</feature>
<dbReference type="Proteomes" id="UP000297918">
    <property type="component" value="Unassembled WGS sequence"/>
</dbReference>
<dbReference type="RefSeq" id="WP_135749035.1">
    <property type="nucleotide sequence ID" value="NZ_RQFL01000015.1"/>
</dbReference>
<dbReference type="Proteomes" id="UP000297394">
    <property type="component" value="Unassembled WGS sequence"/>
</dbReference>
<keyword evidence="1" id="KW-0175">Coiled coil</keyword>
<reference evidence="4" key="1">
    <citation type="submission" date="2018-10" db="EMBL/GenBank/DDBJ databases">
        <authorList>
            <person name="Vincent A.T."/>
            <person name="Schiettekatte O."/>
            <person name="Bourhy P."/>
            <person name="Veyrier F.J."/>
            <person name="Picardeau M."/>
        </authorList>
    </citation>
    <scope>NUCLEOTIDE SEQUENCE</scope>
    <source>
        <strain evidence="4">201800281</strain>
    </source>
</reference>
<sequence>MEIKNIRNKIQELKSKNISHPELGELNDFRKAEVDQNKIFTFFENSLIELETQEDKIPSIIKNQFYTTLISFLDQISSFHTQIDNLVVNGIHRPEFPGQRSNILNWFAGDHIYSNPQIINLIIYSNSIKVSNNTFALDYSKKTNELNKELEKIAKLQKETENILNKIQDKVSSKVVNEAITNFDGLESHHSKYANAWFITFIISMSFSALAFGISIFFFPISDEPKLGEIIRNILYKSFFIVFPSIISKISLTKYQTERHLKILYSHRSAVLSQFKEFEISIGDSIDAKNQFRLEIAKYLFSDPQTGLLKNSNAGDLNVNPIVSIIEKIGLPKAN</sequence>
<evidence type="ECO:0000313" key="6">
    <source>
        <dbReference type="Proteomes" id="UP000297918"/>
    </source>
</evidence>
<accession>A0A4R9IN08</accession>
<keyword evidence="2" id="KW-1133">Transmembrane helix</keyword>
<keyword evidence="6" id="KW-1185">Reference proteome</keyword>
<keyword evidence="2" id="KW-0812">Transmembrane</keyword>
<reference evidence="5 6" key="2">
    <citation type="journal article" date="2019" name="PLoS Negl. Trop. Dis.">
        <title>Revisiting the worldwide diversity of Leptospira species in the environment.</title>
        <authorList>
            <person name="Vincent A.T."/>
            <person name="Schiettekatte O."/>
            <person name="Bourhy P."/>
            <person name="Veyrier F.J."/>
            <person name="Picardeau M."/>
        </authorList>
    </citation>
    <scope>NUCLEOTIDE SEQUENCE [LARGE SCALE GENOMIC DNA]</scope>
    <source>
        <strain evidence="3 5">201800280</strain>
        <strain evidence="6">201800281</strain>
    </source>
</reference>
<evidence type="ECO:0000256" key="2">
    <source>
        <dbReference type="SAM" id="Phobius"/>
    </source>
</evidence>
<keyword evidence="2" id="KW-0472">Membrane</keyword>
<dbReference type="AlphaFoldDB" id="A0A4R9IN08"/>
<organism evidence="3 5">
    <name type="scientific">Leptospira bourretii</name>
    <dbReference type="NCBI Taxonomy" id="2484962"/>
    <lineage>
        <taxon>Bacteria</taxon>
        <taxon>Pseudomonadati</taxon>
        <taxon>Spirochaetota</taxon>
        <taxon>Spirochaetia</taxon>
        <taxon>Leptospirales</taxon>
        <taxon>Leptospiraceae</taxon>
        <taxon>Leptospira</taxon>
    </lineage>
</organism>
<dbReference type="OrthoDB" id="331862at2"/>
<feature type="transmembrane region" description="Helical" evidence="2">
    <location>
        <begin position="234"/>
        <end position="252"/>
    </location>
</feature>
<name>A0A4R9IN08_9LEPT</name>
<evidence type="ECO:0000313" key="3">
    <source>
        <dbReference type="EMBL" id="TGK79284.1"/>
    </source>
</evidence>
<feature type="transmembrane region" description="Helical" evidence="2">
    <location>
        <begin position="196"/>
        <end position="222"/>
    </location>
</feature>
<evidence type="ECO:0000256" key="1">
    <source>
        <dbReference type="SAM" id="Coils"/>
    </source>
</evidence>
<protein>
    <submittedName>
        <fullName evidence="3">Uncharacterized protein</fullName>
    </submittedName>
</protein>